<dbReference type="SMART" id="SM00906">
    <property type="entry name" value="Fungal_trans"/>
    <property type="match status" value="1"/>
</dbReference>
<feature type="domain" description="Xylanolytic transcriptional activator regulatory" evidence="7">
    <location>
        <begin position="148"/>
        <end position="220"/>
    </location>
</feature>
<dbReference type="PANTHER" id="PTHR47338:SF5">
    <property type="entry name" value="ZN(II)2CYS6 TRANSCRIPTION FACTOR (EUROFUNG)"/>
    <property type="match status" value="1"/>
</dbReference>
<gene>
    <name evidence="8" type="ORF">N7494_000149</name>
</gene>
<evidence type="ECO:0000256" key="2">
    <source>
        <dbReference type="ARBA" id="ARBA00022723"/>
    </source>
</evidence>
<organism evidence="8 9">
    <name type="scientific">Penicillium frequentans</name>
    <dbReference type="NCBI Taxonomy" id="3151616"/>
    <lineage>
        <taxon>Eukaryota</taxon>
        <taxon>Fungi</taxon>
        <taxon>Dikarya</taxon>
        <taxon>Ascomycota</taxon>
        <taxon>Pezizomycotina</taxon>
        <taxon>Eurotiomycetes</taxon>
        <taxon>Eurotiomycetidae</taxon>
        <taxon>Eurotiales</taxon>
        <taxon>Aspergillaceae</taxon>
        <taxon>Penicillium</taxon>
    </lineage>
</organism>
<dbReference type="GO" id="GO:0008270">
    <property type="term" value="F:zinc ion binding"/>
    <property type="evidence" value="ECO:0007669"/>
    <property type="project" value="InterPro"/>
</dbReference>
<evidence type="ECO:0000256" key="3">
    <source>
        <dbReference type="ARBA" id="ARBA00023015"/>
    </source>
</evidence>
<keyword evidence="9" id="KW-1185">Reference proteome</keyword>
<evidence type="ECO:0000256" key="6">
    <source>
        <dbReference type="SAM" id="MobiDB-lite"/>
    </source>
</evidence>
<accession>A0AAD6GIP2</accession>
<evidence type="ECO:0000256" key="5">
    <source>
        <dbReference type="ARBA" id="ARBA00023242"/>
    </source>
</evidence>
<keyword evidence="4" id="KW-0804">Transcription</keyword>
<evidence type="ECO:0000313" key="9">
    <source>
        <dbReference type="Proteomes" id="UP001220324"/>
    </source>
</evidence>
<keyword evidence="3" id="KW-0805">Transcription regulation</keyword>
<reference evidence="8 9" key="1">
    <citation type="journal article" date="2023" name="IMA Fungus">
        <title>Comparative genomic study of the Penicillium genus elucidates a diverse pangenome and 15 lateral gene transfer events.</title>
        <authorList>
            <person name="Petersen C."/>
            <person name="Sorensen T."/>
            <person name="Nielsen M.R."/>
            <person name="Sondergaard T.E."/>
            <person name="Sorensen J.L."/>
            <person name="Fitzpatrick D.A."/>
            <person name="Frisvad J.C."/>
            <person name="Nielsen K.L."/>
        </authorList>
    </citation>
    <scope>NUCLEOTIDE SEQUENCE [LARGE SCALE GENOMIC DNA]</scope>
    <source>
        <strain evidence="8 9">IBT 35679</strain>
    </source>
</reference>
<dbReference type="GO" id="GO:0003677">
    <property type="term" value="F:DNA binding"/>
    <property type="evidence" value="ECO:0007669"/>
    <property type="project" value="InterPro"/>
</dbReference>
<evidence type="ECO:0000313" key="8">
    <source>
        <dbReference type="EMBL" id="KAJ5556234.1"/>
    </source>
</evidence>
<comment type="subcellular location">
    <subcellularLocation>
        <location evidence="1">Nucleus</location>
    </subcellularLocation>
</comment>
<dbReference type="Pfam" id="PF04082">
    <property type="entry name" value="Fungal_trans"/>
    <property type="match status" value="1"/>
</dbReference>
<dbReference type="Proteomes" id="UP001220324">
    <property type="component" value="Unassembled WGS sequence"/>
</dbReference>
<name>A0AAD6GIP2_9EURO</name>
<sequence>MNAQRRIEDDNERNLATPQSTSTSHAITPAADALPEDAALQCCFKYFFEYHFTSEFCSFFYKPEFQKRHREFPFLIVSIVALTSRYLSFMEAETYFDMTPCEVGVIYGKKARQMARDTSDSPTVWNIQANLILALSELLSGPGASVKHWMYLGTAIRMAQAMRLNKNFHQIHSLREQEARRRVFWACFLWDKLLASSMFKPCILTEQSIQIALPGTDAAFAYGEASRGLTLSTLATFAGPPSDVGITPYLIVTVYLWSKIADWQIGDNRLFDKDAPTDPQSNFQKHHATMRAWISVLPPWLQWSEKNYTVHRELSQERQFIILHLLHLSSMCVAHQAYLPHNKGPSMLLDTVDGAGLSLVHSDPALIAPCVVNAMATGEMIAWLMDNDPLAEQKLRSPWVGISLLSASAGLLWLRYNDSQHYNLSSNMAKQYLDYFGNLFEYWKSTWNVASQWLQILKGMEALYRVAYEGEITDDISRDEPFPDEPDESMGHEKKHQYYPRPGDGLPPVDPAAPLYTLLRDNTANAIHQNVAQRHWIWLQLAGTWPQSFSYELNPPSVLQDEEVSGLLS</sequence>
<feature type="compositionally biased region" description="Polar residues" evidence="6">
    <location>
        <begin position="14"/>
        <end position="24"/>
    </location>
</feature>
<dbReference type="AlphaFoldDB" id="A0AAD6GIP2"/>
<dbReference type="InterPro" id="IPR050815">
    <property type="entry name" value="TF_fung"/>
</dbReference>
<evidence type="ECO:0000256" key="1">
    <source>
        <dbReference type="ARBA" id="ARBA00004123"/>
    </source>
</evidence>
<dbReference type="InterPro" id="IPR007219">
    <property type="entry name" value="XnlR_reg_dom"/>
</dbReference>
<feature type="region of interest" description="Disordered" evidence="6">
    <location>
        <begin position="475"/>
        <end position="507"/>
    </location>
</feature>
<dbReference type="CDD" id="cd12148">
    <property type="entry name" value="fungal_TF_MHR"/>
    <property type="match status" value="1"/>
</dbReference>
<protein>
    <recommendedName>
        <fullName evidence="7">Xylanolytic transcriptional activator regulatory domain-containing protein</fullName>
    </recommendedName>
</protein>
<dbReference type="GO" id="GO:0006351">
    <property type="term" value="P:DNA-templated transcription"/>
    <property type="evidence" value="ECO:0007669"/>
    <property type="project" value="InterPro"/>
</dbReference>
<keyword evidence="2" id="KW-0479">Metal-binding</keyword>
<evidence type="ECO:0000256" key="4">
    <source>
        <dbReference type="ARBA" id="ARBA00023163"/>
    </source>
</evidence>
<dbReference type="PANTHER" id="PTHR47338">
    <property type="entry name" value="ZN(II)2CYS6 TRANSCRIPTION FACTOR (EUROFUNG)-RELATED"/>
    <property type="match status" value="1"/>
</dbReference>
<comment type="caution">
    <text evidence="8">The sequence shown here is derived from an EMBL/GenBank/DDBJ whole genome shotgun (WGS) entry which is preliminary data.</text>
</comment>
<keyword evidence="5" id="KW-0539">Nucleus</keyword>
<dbReference type="GO" id="GO:0005634">
    <property type="term" value="C:nucleus"/>
    <property type="evidence" value="ECO:0007669"/>
    <property type="project" value="UniProtKB-SubCell"/>
</dbReference>
<dbReference type="GO" id="GO:0000981">
    <property type="term" value="F:DNA-binding transcription factor activity, RNA polymerase II-specific"/>
    <property type="evidence" value="ECO:0007669"/>
    <property type="project" value="InterPro"/>
</dbReference>
<dbReference type="EMBL" id="JAQIZZ010000001">
    <property type="protein sequence ID" value="KAJ5556234.1"/>
    <property type="molecule type" value="Genomic_DNA"/>
</dbReference>
<feature type="region of interest" description="Disordered" evidence="6">
    <location>
        <begin position="1"/>
        <end position="24"/>
    </location>
</feature>
<evidence type="ECO:0000259" key="7">
    <source>
        <dbReference type="SMART" id="SM00906"/>
    </source>
</evidence>
<proteinExistence type="predicted"/>